<reference evidence="1 2" key="1">
    <citation type="journal article" date="2019" name="Int. J. Syst. Evol. Microbiol.">
        <title>The Global Catalogue of Microorganisms (GCM) 10K type strain sequencing project: providing services to taxonomists for standard genome sequencing and annotation.</title>
        <authorList>
            <consortium name="The Broad Institute Genomics Platform"/>
            <consortium name="The Broad Institute Genome Sequencing Center for Infectious Disease"/>
            <person name="Wu L."/>
            <person name="Ma J."/>
        </authorList>
    </citation>
    <scope>NUCLEOTIDE SEQUENCE [LARGE SCALE GENOMIC DNA]</scope>
    <source>
        <strain evidence="1 2">NBRC 111368</strain>
    </source>
</reference>
<gene>
    <name evidence="1" type="ORF">ACFQE1_00205</name>
</gene>
<dbReference type="AlphaFoldDB" id="A0ABD5RUJ1"/>
<dbReference type="EMBL" id="JBHSWU010000001">
    <property type="protein sequence ID" value="MFC6722852.1"/>
    <property type="molecule type" value="Genomic_DNA"/>
</dbReference>
<protein>
    <submittedName>
        <fullName evidence="1">Uncharacterized protein</fullName>
    </submittedName>
</protein>
<comment type="caution">
    <text evidence="1">The sequence shown here is derived from an EMBL/GenBank/DDBJ whole genome shotgun (WGS) entry which is preliminary data.</text>
</comment>
<evidence type="ECO:0000313" key="2">
    <source>
        <dbReference type="Proteomes" id="UP001596328"/>
    </source>
</evidence>
<accession>A0ABD5RUJ1</accession>
<name>A0ABD5RUJ1_9EURY</name>
<proteinExistence type="predicted"/>
<organism evidence="1 2">
    <name type="scientific">Halobium palmae</name>
    <dbReference type="NCBI Taxonomy" id="1776492"/>
    <lineage>
        <taxon>Archaea</taxon>
        <taxon>Methanobacteriati</taxon>
        <taxon>Methanobacteriota</taxon>
        <taxon>Stenosarchaea group</taxon>
        <taxon>Halobacteria</taxon>
        <taxon>Halobacteriales</taxon>
        <taxon>Haloferacaceae</taxon>
        <taxon>Halobium</taxon>
    </lineage>
</organism>
<dbReference type="Proteomes" id="UP001596328">
    <property type="component" value="Unassembled WGS sequence"/>
</dbReference>
<keyword evidence="2" id="KW-1185">Reference proteome</keyword>
<sequence>MLASLSLAYREAAREYDRGRLSDDELKALDDFSEALIDELRDEDGVDALLGMLHIDQEATTVEIEARVVTDFIRVIYRLNKTAPPVRIERFGEVLDHIHEWGFDVQNIDTTE</sequence>
<evidence type="ECO:0000313" key="1">
    <source>
        <dbReference type="EMBL" id="MFC6722852.1"/>
    </source>
</evidence>